<feature type="region of interest" description="Disordered" evidence="1">
    <location>
        <begin position="67"/>
        <end position="210"/>
    </location>
</feature>
<accession>A0A6J4TAV6</accession>
<feature type="compositionally biased region" description="Low complexity" evidence="1">
    <location>
        <begin position="200"/>
        <end position="210"/>
    </location>
</feature>
<organism evidence="2">
    <name type="scientific">uncultured Sphingomonas sp</name>
    <dbReference type="NCBI Taxonomy" id="158754"/>
    <lineage>
        <taxon>Bacteria</taxon>
        <taxon>Pseudomonadati</taxon>
        <taxon>Pseudomonadota</taxon>
        <taxon>Alphaproteobacteria</taxon>
        <taxon>Sphingomonadales</taxon>
        <taxon>Sphingomonadaceae</taxon>
        <taxon>Sphingomonas</taxon>
        <taxon>environmental samples</taxon>
    </lineage>
</organism>
<feature type="non-terminal residue" evidence="2">
    <location>
        <position position="210"/>
    </location>
</feature>
<feature type="region of interest" description="Disordered" evidence="1">
    <location>
        <begin position="1"/>
        <end position="47"/>
    </location>
</feature>
<proteinExistence type="predicted"/>
<feature type="compositionally biased region" description="Basic and acidic residues" evidence="1">
    <location>
        <begin position="118"/>
        <end position="132"/>
    </location>
</feature>
<sequence length="210" mass="21853">DRAVHQRVHHAGGDHRPAGLRADLRVADQRDQRGPSPRHGGPLGAGRVGHPHLFRAARRAAVTLARHQPARVPAGGRDHAVHDRARHGVRAAHRAARGPRAGDRGHARRGGHLRLPHGHSDDRGAGLDRVHDAAVGPGPRNRRAGDRAGSDDRGDRPDAAGPARRGSADADDRRAAGGDDHPHPGGDPGRAGGTVRPRRAGAQPAGAGGL</sequence>
<feature type="compositionally biased region" description="Basic and acidic residues" evidence="1">
    <location>
        <begin position="166"/>
        <end position="184"/>
    </location>
</feature>
<reference evidence="2" key="1">
    <citation type="submission" date="2020-02" db="EMBL/GenBank/DDBJ databases">
        <authorList>
            <person name="Meier V. D."/>
        </authorList>
    </citation>
    <scope>NUCLEOTIDE SEQUENCE</scope>
    <source>
        <strain evidence="2">AVDCRST_MAG31</strain>
    </source>
</reference>
<protein>
    <submittedName>
        <fullName evidence="2">MarC family integral membrane protein</fullName>
    </submittedName>
</protein>
<name>A0A6J4TAV6_9SPHN</name>
<feature type="compositionally biased region" description="Basic and acidic residues" evidence="1">
    <location>
        <begin position="143"/>
        <end position="158"/>
    </location>
</feature>
<feature type="non-terminal residue" evidence="2">
    <location>
        <position position="1"/>
    </location>
</feature>
<evidence type="ECO:0000313" key="2">
    <source>
        <dbReference type="EMBL" id="CAA9517588.1"/>
    </source>
</evidence>
<feature type="compositionally biased region" description="Basic residues" evidence="1">
    <location>
        <begin position="106"/>
        <end position="117"/>
    </location>
</feature>
<feature type="compositionally biased region" description="Basic residues" evidence="1">
    <location>
        <begin position="1"/>
        <end position="10"/>
    </location>
</feature>
<feature type="compositionally biased region" description="Basic and acidic residues" evidence="1">
    <location>
        <begin position="11"/>
        <end position="33"/>
    </location>
</feature>
<dbReference type="EMBL" id="CADCWA010000096">
    <property type="protein sequence ID" value="CAA9517588.1"/>
    <property type="molecule type" value="Genomic_DNA"/>
</dbReference>
<dbReference type="AlphaFoldDB" id="A0A6J4TAV6"/>
<gene>
    <name evidence="2" type="ORF">AVDCRST_MAG31-1388</name>
</gene>
<feature type="compositionally biased region" description="Basic residues" evidence="1">
    <location>
        <begin position="84"/>
        <end position="97"/>
    </location>
</feature>
<evidence type="ECO:0000256" key="1">
    <source>
        <dbReference type="SAM" id="MobiDB-lite"/>
    </source>
</evidence>